<dbReference type="RefSeq" id="WP_224036662.1">
    <property type="nucleotide sequence ID" value="NZ_AP024849.1"/>
</dbReference>
<proteinExistence type="predicted"/>
<organism evidence="4 5">
    <name type="scientific">Clostridium gelidum</name>
    <dbReference type="NCBI Taxonomy" id="704125"/>
    <lineage>
        <taxon>Bacteria</taxon>
        <taxon>Bacillati</taxon>
        <taxon>Bacillota</taxon>
        <taxon>Clostridia</taxon>
        <taxon>Eubacteriales</taxon>
        <taxon>Clostridiaceae</taxon>
        <taxon>Clostridium</taxon>
    </lineage>
</organism>
<dbReference type="EMBL" id="AP024849">
    <property type="protein sequence ID" value="BCZ45024.1"/>
    <property type="molecule type" value="Genomic_DNA"/>
</dbReference>
<accession>A0ABM7T7W3</accession>
<evidence type="ECO:0000313" key="4">
    <source>
        <dbReference type="EMBL" id="BCZ45024.1"/>
    </source>
</evidence>
<evidence type="ECO:0000256" key="2">
    <source>
        <dbReference type="ARBA" id="ARBA00022989"/>
    </source>
</evidence>
<evidence type="ECO:0000256" key="1">
    <source>
        <dbReference type="ARBA" id="ARBA00022692"/>
    </source>
</evidence>
<reference evidence="5" key="1">
    <citation type="submission" date="2021-07" db="EMBL/GenBank/DDBJ databases">
        <title>Complete genome sequencing of a Clostridium isolate.</title>
        <authorList>
            <person name="Ueki A."/>
            <person name="Tonouchi A."/>
        </authorList>
    </citation>
    <scope>NUCLEOTIDE SEQUENCE [LARGE SCALE GENOMIC DNA]</scope>
    <source>
        <strain evidence="5">C5S11</strain>
    </source>
</reference>
<evidence type="ECO:0008006" key="6">
    <source>
        <dbReference type="Google" id="ProtNLM"/>
    </source>
</evidence>
<name>A0ABM7T7W3_9CLOT</name>
<feature type="transmembrane region" description="Helical" evidence="3">
    <location>
        <begin position="12"/>
        <end position="30"/>
    </location>
</feature>
<dbReference type="Gene3D" id="1.10.1760.20">
    <property type="match status" value="1"/>
</dbReference>
<dbReference type="PANTHER" id="PTHR37815:SF3">
    <property type="entry name" value="UPF0397 PROTEIN SPR0429"/>
    <property type="match status" value="1"/>
</dbReference>
<keyword evidence="3" id="KW-0472">Membrane</keyword>
<keyword evidence="1 3" id="KW-0812">Transmembrane</keyword>
<protein>
    <recommendedName>
        <fullName evidence="6">ECF transporter S component</fullName>
    </recommendedName>
</protein>
<dbReference type="InterPro" id="IPR009825">
    <property type="entry name" value="ECF_substrate-spec-like"/>
</dbReference>
<feature type="transmembrane region" description="Helical" evidence="3">
    <location>
        <begin position="73"/>
        <end position="94"/>
    </location>
</feature>
<keyword evidence="2 3" id="KW-1133">Transmembrane helix</keyword>
<feature type="transmembrane region" description="Helical" evidence="3">
    <location>
        <begin position="140"/>
        <end position="160"/>
    </location>
</feature>
<dbReference type="PANTHER" id="PTHR37815">
    <property type="entry name" value="UPF0397 PROTEIN BC_2624-RELATED"/>
    <property type="match status" value="1"/>
</dbReference>
<keyword evidence="5" id="KW-1185">Reference proteome</keyword>
<feature type="transmembrane region" description="Helical" evidence="3">
    <location>
        <begin position="42"/>
        <end position="67"/>
    </location>
</feature>
<feature type="transmembrane region" description="Helical" evidence="3">
    <location>
        <begin position="106"/>
        <end position="128"/>
    </location>
</feature>
<evidence type="ECO:0000256" key="3">
    <source>
        <dbReference type="SAM" id="Phobius"/>
    </source>
</evidence>
<dbReference type="Proteomes" id="UP000824633">
    <property type="component" value="Chromosome"/>
</dbReference>
<evidence type="ECO:0000313" key="5">
    <source>
        <dbReference type="Proteomes" id="UP000824633"/>
    </source>
</evidence>
<gene>
    <name evidence="4" type="ORF">psyc5s11_10910</name>
</gene>
<dbReference type="Pfam" id="PF07155">
    <property type="entry name" value="ECF-ribofla_trS"/>
    <property type="match status" value="1"/>
</dbReference>
<sequence length="171" mass="18564">MEKEQIKTKDLTKMGLMAALVFLGTFFIKIPSISGYTHLGDCMIFVSVLILGWRKGAVAGGIGAALADLLGGYTQWIIPTLFIKAIMAMIMGIMTEKLFPNLRFGWLIGATVGGIFQIAGYTFVRILLYGTAMGFVELPMLIIQTVSGVALSLVLVTTLLQSNIINKLKEI</sequence>